<organism evidence="2 3">
    <name type="scientific">Candidatus Caccousia avicola</name>
    <dbReference type="NCBI Taxonomy" id="2840721"/>
    <lineage>
        <taxon>Bacteria</taxon>
        <taxon>Bacillati</taxon>
        <taxon>Bacillota</taxon>
        <taxon>Clostridia</taxon>
        <taxon>Eubacteriales</taxon>
        <taxon>Oscillospiraceae</taxon>
        <taxon>Oscillospiraceae incertae sedis</taxon>
        <taxon>Candidatus Caccousia</taxon>
    </lineage>
</organism>
<dbReference type="GO" id="GO:0006779">
    <property type="term" value="P:porphyrin-containing compound biosynthetic process"/>
    <property type="evidence" value="ECO:0007669"/>
    <property type="project" value="InterPro"/>
</dbReference>
<dbReference type="GO" id="GO:0004853">
    <property type="term" value="F:uroporphyrinogen decarboxylase activity"/>
    <property type="evidence" value="ECO:0007669"/>
    <property type="project" value="InterPro"/>
</dbReference>
<dbReference type="InterPro" id="IPR000257">
    <property type="entry name" value="Uroporphyrinogen_deCOase"/>
</dbReference>
<evidence type="ECO:0000313" key="2">
    <source>
        <dbReference type="EMBL" id="HIR47353.1"/>
    </source>
</evidence>
<dbReference type="InterPro" id="IPR038071">
    <property type="entry name" value="UROD/MetE-like_sf"/>
</dbReference>
<sequence>MGKKLFLKGNMDSVNVLLNATPESLEAYVRDMLACGMPGGGYILSTACSVAPGVKPEILRQLVPLAEKYGVYTEA</sequence>
<dbReference type="AlphaFoldDB" id="A0A9D1DF43"/>
<reference evidence="2" key="2">
    <citation type="journal article" date="2021" name="PeerJ">
        <title>Extensive microbial diversity within the chicken gut microbiome revealed by metagenomics and culture.</title>
        <authorList>
            <person name="Gilroy R."/>
            <person name="Ravi A."/>
            <person name="Getino M."/>
            <person name="Pursley I."/>
            <person name="Horton D.L."/>
            <person name="Alikhan N.F."/>
            <person name="Baker D."/>
            <person name="Gharbi K."/>
            <person name="Hall N."/>
            <person name="Watson M."/>
            <person name="Adriaenssens E.M."/>
            <person name="Foster-Nyarko E."/>
            <person name="Jarju S."/>
            <person name="Secka A."/>
            <person name="Antonio M."/>
            <person name="Oren A."/>
            <person name="Chaudhuri R.R."/>
            <person name="La Ragione R."/>
            <person name="Hildebrand F."/>
            <person name="Pallen M.J."/>
        </authorList>
    </citation>
    <scope>NUCLEOTIDE SEQUENCE</scope>
    <source>
        <strain evidence="2">ChiSxjej1B13-7958</strain>
    </source>
</reference>
<dbReference type="EMBL" id="DVGZ01000072">
    <property type="protein sequence ID" value="HIR47353.1"/>
    <property type="molecule type" value="Genomic_DNA"/>
</dbReference>
<comment type="caution">
    <text evidence="2">The sequence shown here is derived from an EMBL/GenBank/DDBJ whole genome shotgun (WGS) entry which is preliminary data.</text>
</comment>
<evidence type="ECO:0000259" key="1">
    <source>
        <dbReference type="Pfam" id="PF01208"/>
    </source>
</evidence>
<protein>
    <recommendedName>
        <fullName evidence="1">Uroporphyrinogen decarboxylase (URO-D) domain-containing protein</fullName>
    </recommendedName>
</protein>
<accession>A0A9D1DF43</accession>
<proteinExistence type="predicted"/>
<name>A0A9D1DF43_9FIRM</name>
<gene>
    <name evidence="2" type="ORF">IAB89_06795</name>
</gene>
<evidence type="ECO:0000313" key="3">
    <source>
        <dbReference type="Proteomes" id="UP000824242"/>
    </source>
</evidence>
<dbReference type="Gene3D" id="3.20.20.210">
    <property type="match status" value="1"/>
</dbReference>
<dbReference type="Proteomes" id="UP000824242">
    <property type="component" value="Unassembled WGS sequence"/>
</dbReference>
<dbReference type="Pfam" id="PF01208">
    <property type="entry name" value="URO-D"/>
    <property type="match status" value="1"/>
</dbReference>
<reference evidence="2" key="1">
    <citation type="submission" date="2020-10" db="EMBL/GenBank/DDBJ databases">
        <authorList>
            <person name="Gilroy R."/>
        </authorList>
    </citation>
    <scope>NUCLEOTIDE SEQUENCE</scope>
    <source>
        <strain evidence="2">ChiSxjej1B13-7958</strain>
    </source>
</reference>
<feature type="domain" description="Uroporphyrinogen decarboxylase (URO-D)" evidence="1">
    <location>
        <begin position="2"/>
        <end position="69"/>
    </location>
</feature>
<dbReference type="SUPFAM" id="SSF51726">
    <property type="entry name" value="UROD/MetE-like"/>
    <property type="match status" value="1"/>
</dbReference>